<sequence length="61" mass="6991">MADKGRRGEEKKGEEGRRGNKWSEVEEQAENVKERTKEEEDAGRGVRKGNQELIWGTENTS</sequence>
<feature type="compositionally biased region" description="Basic and acidic residues" evidence="1">
    <location>
        <begin position="1"/>
        <end position="44"/>
    </location>
</feature>
<evidence type="ECO:0000313" key="2">
    <source>
        <dbReference type="EMBL" id="GKV44064.1"/>
    </source>
</evidence>
<name>A0AAV5M4U5_9ROSI</name>
<keyword evidence="3" id="KW-1185">Reference proteome</keyword>
<organism evidence="2 3">
    <name type="scientific">Rubroshorea leprosula</name>
    <dbReference type="NCBI Taxonomy" id="152421"/>
    <lineage>
        <taxon>Eukaryota</taxon>
        <taxon>Viridiplantae</taxon>
        <taxon>Streptophyta</taxon>
        <taxon>Embryophyta</taxon>
        <taxon>Tracheophyta</taxon>
        <taxon>Spermatophyta</taxon>
        <taxon>Magnoliopsida</taxon>
        <taxon>eudicotyledons</taxon>
        <taxon>Gunneridae</taxon>
        <taxon>Pentapetalae</taxon>
        <taxon>rosids</taxon>
        <taxon>malvids</taxon>
        <taxon>Malvales</taxon>
        <taxon>Dipterocarpaceae</taxon>
        <taxon>Rubroshorea</taxon>
    </lineage>
</organism>
<feature type="region of interest" description="Disordered" evidence="1">
    <location>
        <begin position="1"/>
        <end position="61"/>
    </location>
</feature>
<reference evidence="2 3" key="1">
    <citation type="journal article" date="2021" name="Commun. Biol.">
        <title>The genome of Shorea leprosula (Dipterocarpaceae) highlights the ecological relevance of drought in aseasonal tropical rainforests.</title>
        <authorList>
            <person name="Ng K.K.S."/>
            <person name="Kobayashi M.J."/>
            <person name="Fawcett J.A."/>
            <person name="Hatakeyama M."/>
            <person name="Paape T."/>
            <person name="Ng C.H."/>
            <person name="Ang C.C."/>
            <person name="Tnah L.H."/>
            <person name="Lee C.T."/>
            <person name="Nishiyama T."/>
            <person name="Sese J."/>
            <person name="O'Brien M.J."/>
            <person name="Copetti D."/>
            <person name="Mohd Noor M.I."/>
            <person name="Ong R.C."/>
            <person name="Putra M."/>
            <person name="Sireger I.Z."/>
            <person name="Indrioko S."/>
            <person name="Kosugi Y."/>
            <person name="Izuno A."/>
            <person name="Isagi Y."/>
            <person name="Lee S.L."/>
            <person name="Shimizu K.K."/>
        </authorList>
    </citation>
    <scope>NUCLEOTIDE SEQUENCE [LARGE SCALE GENOMIC DNA]</scope>
    <source>
        <strain evidence="2">214</strain>
    </source>
</reference>
<proteinExistence type="predicted"/>
<gene>
    <name evidence="2" type="ORF">SLEP1_g51291</name>
</gene>
<dbReference type="AlphaFoldDB" id="A0AAV5M4U5"/>
<comment type="caution">
    <text evidence="2">The sequence shown here is derived from an EMBL/GenBank/DDBJ whole genome shotgun (WGS) entry which is preliminary data.</text>
</comment>
<accession>A0AAV5M4U5</accession>
<evidence type="ECO:0000313" key="3">
    <source>
        <dbReference type="Proteomes" id="UP001054252"/>
    </source>
</evidence>
<evidence type="ECO:0000256" key="1">
    <source>
        <dbReference type="SAM" id="MobiDB-lite"/>
    </source>
</evidence>
<protein>
    <submittedName>
        <fullName evidence="2">Uncharacterized protein</fullName>
    </submittedName>
</protein>
<dbReference type="EMBL" id="BPVZ01000176">
    <property type="protein sequence ID" value="GKV44064.1"/>
    <property type="molecule type" value="Genomic_DNA"/>
</dbReference>
<dbReference type="Proteomes" id="UP001054252">
    <property type="component" value="Unassembled WGS sequence"/>
</dbReference>